<dbReference type="InterPro" id="IPR036397">
    <property type="entry name" value="RNaseH_sf"/>
</dbReference>
<dbReference type="AlphaFoldDB" id="A0A2Z6Q1A7"/>
<dbReference type="PANTHER" id="PTHR37984">
    <property type="entry name" value="PROTEIN CBG26694"/>
    <property type="match status" value="1"/>
</dbReference>
<dbReference type="InterPro" id="IPR012337">
    <property type="entry name" value="RNaseH-like_sf"/>
</dbReference>
<dbReference type="FunFam" id="1.10.340.70:FF:000001">
    <property type="entry name" value="Retrovirus-related Pol polyprotein from transposon gypsy-like Protein"/>
    <property type="match status" value="1"/>
</dbReference>
<organism evidence="2 3">
    <name type="scientific">Rhizophagus clarus</name>
    <dbReference type="NCBI Taxonomy" id="94130"/>
    <lineage>
        <taxon>Eukaryota</taxon>
        <taxon>Fungi</taxon>
        <taxon>Fungi incertae sedis</taxon>
        <taxon>Mucoromycota</taxon>
        <taxon>Glomeromycotina</taxon>
        <taxon>Glomeromycetes</taxon>
        <taxon>Glomerales</taxon>
        <taxon>Glomeraceae</taxon>
        <taxon>Rhizophagus</taxon>
    </lineage>
</organism>
<dbReference type="InterPro" id="IPR041588">
    <property type="entry name" value="Integrase_H2C2"/>
</dbReference>
<dbReference type="Proteomes" id="UP000247702">
    <property type="component" value="Unassembled WGS sequence"/>
</dbReference>
<dbReference type="FunFam" id="3.30.420.10:FF:000032">
    <property type="entry name" value="Retrovirus-related Pol polyprotein from transposon 297-like Protein"/>
    <property type="match status" value="1"/>
</dbReference>
<evidence type="ECO:0000313" key="3">
    <source>
        <dbReference type="Proteomes" id="UP000247702"/>
    </source>
</evidence>
<accession>A0A2Z6Q1A7</accession>
<evidence type="ECO:0000313" key="2">
    <source>
        <dbReference type="EMBL" id="GBB83185.1"/>
    </source>
</evidence>
<evidence type="ECO:0000259" key="1">
    <source>
        <dbReference type="PROSITE" id="PS50994"/>
    </source>
</evidence>
<dbReference type="Gene3D" id="1.10.340.70">
    <property type="match status" value="1"/>
</dbReference>
<dbReference type="GO" id="GO:0003676">
    <property type="term" value="F:nucleic acid binding"/>
    <property type="evidence" value="ECO:0007669"/>
    <property type="project" value="InterPro"/>
</dbReference>
<dbReference type="InterPro" id="IPR001584">
    <property type="entry name" value="Integrase_cat-core"/>
</dbReference>
<reference evidence="2 3" key="1">
    <citation type="submission" date="2017-11" db="EMBL/GenBank/DDBJ databases">
        <title>The genome of Rhizophagus clarus HR1 reveals common genetic basis of auxotrophy among arbuscular mycorrhizal fungi.</title>
        <authorList>
            <person name="Kobayashi Y."/>
        </authorList>
    </citation>
    <scope>NUCLEOTIDE SEQUENCE [LARGE SCALE GENOMIC DNA]</scope>
    <source>
        <strain evidence="2 3">HR1</strain>
    </source>
</reference>
<proteinExistence type="predicted"/>
<dbReference type="STRING" id="94130.A0A2Z6Q1A7"/>
<keyword evidence="3" id="KW-1185">Reference proteome</keyword>
<name>A0A2Z6Q1A7_9GLOM</name>
<dbReference type="Pfam" id="PF17921">
    <property type="entry name" value="Integrase_H2C2"/>
    <property type="match status" value="1"/>
</dbReference>
<dbReference type="PANTHER" id="PTHR37984:SF5">
    <property type="entry name" value="PROTEIN NYNRIN-LIKE"/>
    <property type="match status" value="1"/>
</dbReference>
<comment type="caution">
    <text evidence="2">The sequence shown here is derived from an EMBL/GenBank/DDBJ whole genome shotgun (WGS) entry which is preliminary data.</text>
</comment>
<dbReference type="Pfam" id="PF00665">
    <property type="entry name" value="rve"/>
    <property type="match status" value="1"/>
</dbReference>
<dbReference type="EMBL" id="BEXD01000001">
    <property type="protein sequence ID" value="GBB83185.1"/>
    <property type="molecule type" value="Genomic_DNA"/>
</dbReference>
<dbReference type="GO" id="GO:0015074">
    <property type="term" value="P:DNA integration"/>
    <property type="evidence" value="ECO:0007669"/>
    <property type="project" value="InterPro"/>
</dbReference>
<dbReference type="Gene3D" id="3.30.420.10">
    <property type="entry name" value="Ribonuclease H-like superfamily/Ribonuclease H"/>
    <property type="match status" value="1"/>
</dbReference>
<dbReference type="InterPro" id="IPR050951">
    <property type="entry name" value="Retrovirus_Pol_polyprotein"/>
</dbReference>
<dbReference type="SUPFAM" id="SSF53098">
    <property type="entry name" value="Ribonuclease H-like"/>
    <property type="match status" value="1"/>
</dbReference>
<sequence>MDPNQYHQIYQYLHQQILPTFNTSREKQKFINLCNNFELKLNYLYKKNKRKNGQLLKVIRNFELEPLLYMMHNDPTAAHFAVDTMFNKIKDRYYWPQMYENIREYVRSCDSCQRRGKSKANQLLHPIAVHGPFYQVGIDFVGPLPITPNGNRYIIVAMDYMTKWPEARPVSRATAEETSQFIYEDIICRHGCPAKLLSDRGTHFNNQMVEKLLEKFGIKHVFSTPYHPQTNGLVERFNRTLCESLSKLVIQTNEWDRYIAPVLFAYRTSKHSTTKISPFYLVNGREAKLPVDNLSDNLEHINQRLLSLIDDLPHVREEAKIKVRESQVKQKDYHDQKIKKELNFEIGDKVLYYDAAKEKQWTGKLDPKWKGPFYIHEIRQNGAYKLRSMEGKVLRTPVNGSLLKLYYDRQNWAPIIAV</sequence>
<gene>
    <name evidence="2" type="ORF">RclHR1_00010067</name>
</gene>
<dbReference type="GO" id="GO:0005634">
    <property type="term" value="C:nucleus"/>
    <property type="evidence" value="ECO:0007669"/>
    <property type="project" value="UniProtKB-ARBA"/>
</dbReference>
<dbReference type="PROSITE" id="PS50994">
    <property type="entry name" value="INTEGRASE"/>
    <property type="match status" value="1"/>
</dbReference>
<protein>
    <recommendedName>
        <fullName evidence="1">Integrase catalytic domain-containing protein</fullName>
    </recommendedName>
</protein>
<feature type="domain" description="Integrase catalytic" evidence="1">
    <location>
        <begin position="128"/>
        <end position="286"/>
    </location>
</feature>